<dbReference type="RefSeq" id="WP_165105753.1">
    <property type="nucleotide sequence ID" value="NZ_JAAKYA010000014.1"/>
</dbReference>
<comment type="subcellular location">
    <subcellularLocation>
        <location evidence="1">Cell membrane</location>
    </subcellularLocation>
</comment>
<keyword evidence="5" id="KW-0472">Membrane</keyword>
<evidence type="ECO:0000256" key="3">
    <source>
        <dbReference type="ARBA" id="ARBA00022676"/>
    </source>
</evidence>
<gene>
    <name evidence="7" type="ORF">G4L39_02880</name>
</gene>
<comment type="caution">
    <text evidence="7">The sequence shown here is derived from an EMBL/GenBank/DDBJ whole genome shotgun (WGS) entry which is preliminary data.</text>
</comment>
<evidence type="ECO:0000256" key="1">
    <source>
        <dbReference type="ARBA" id="ARBA00004236"/>
    </source>
</evidence>
<evidence type="ECO:0000256" key="2">
    <source>
        <dbReference type="ARBA" id="ARBA00022475"/>
    </source>
</evidence>
<dbReference type="Proteomes" id="UP000477311">
    <property type="component" value="Unassembled WGS sequence"/>
</dbReference>
<evidence type="ECO:0000256" key="4">
    <source>
        <dbReference type="ARBA" id="ARBA00022679"/>
    </source>
</evidence>
<evidence type="ECO:0000259" key="6">
    <source>
        <dbReference type="Pfam" id="PF00535"/>
    </source>
</evidence>
<dbReference type="SUPFAM" id="SSF53448">
    <property type="entry name" value="Nucleotide-diphospho-sugar transferases"/>
    <property type="match status" value="1"/>
</dbReference>
<accession>A0A6M1RSN2</accession>
<proteinExistence type="predicted"/>
<dbReference type="Gene3D" id="3.90.550.10">
    <property type="entry name" value="Spore Coat Polysaccharide Biosynthesis Protein SpsA, Chain A"/>
    <property type="match status" value="1"/>
</dbReference>
<name>A0A6M1RSN2_9BACT</name>
<dbReference type="PANTHER" id="PTHR43646">
    <property type="entry name" value="GLYCOSYLTRANSFERASE"/>
    <property type="match status" value="1"/>
</dbReference>
<dbReference type="EMBL" id="JAAKYA010000014">
    <property type="protein sequence ID" value="NGO38341.1"/>
    <property type="molecule type" value="Genomic_DNA"/>
</dbReference>
<evidence type="ECO:0000313" key="7">
    <source>
        <dbReference type="EMBL" id="NGO38341.1"/>
    </source>
</evidence>
<sequence>MRISIVIPAYNEQQLLGGTLEAVQKAAHAFTRRSWQTELIVCDNNSTDATAGIAAAAGATVVHEPVRQIARARNRGARAATGDWLVFLDADSQPDTPLFEDVARHMNDPGVLAGGSTLRMDTNHWLGQCALACWNLASRCGKWLAGAFIFVRAEAFHTVGGFNEDLYAAEEIDLTRRLRTLARTRHQRIVILHRHPLLTSARKLHLYTPAELLRFWLRAACHHRQTVTDRKACFLWYDGRR</sequence>
<dbReference type="Pfam" id="PF00535">
    <property type="entry name" value="Glycos_transf_2"/>
    <property type="match status" value="1"/>
</dbReference>
<keyword evidence="3" id="KW-0328">Glycosyltransferase</keyword>
<dbReference type="InterPro" id="IPR001173">
    <property type="entry name" value="Glyco_trans_2-like"/>
</dbReference>
<keyword evidence="8" id="KW-1185">Reference proteome</keyword>
<dbReference type="AlphaFoldDB" id="A0A6M1RSN2"/>
<dbReference type="GO" id="GO:0016757">
    <property type="term" value="F:glycosyltransferase activity"/>
    <property type="evidence" value="ECO:0007669"/>
    <property type="project" value="UniProtKB-KW"/>
</dbReference>
<dbReference type="PANTHER" id="PTHR43646:SF2">
    <property type="entry name" value="GLYCOSYLTRANSFERASE 2-LIKE DOMAIN-CONTAINING PROTEIN"/>
    <property type="match status" value="1"/>
</dbReference>
<keyword evidence="2" id="KW-1003">Cell membrane</keyword>
<keyword evidence="4 7" id="KW-0808">Transferase</keyword>
<protein>
    <submittedName>
        <fullName evidence="7">Glycosyltransferase</fullName>
    </submittedName>
</protein>
<organism evidence="7 8">
    <name type="scientific">Limisphaera ngatamarikiensis</name>
    <dbReference type="NCBI Taxonomy" id="1324935"/>
    <lineage>
        <taxon>Bacteria</taxon>
        <taxon>Pseudomonadati</taxon>
        <taxon>Verrucomicrobiota</taxon>
        <taxon>Verrucomicrobiia</taxon>
        <taxon>Limisphaerales</taxon>
        <taxon>Limisphaeraceae</taxon>
        <taxon>Limisphaera</taxon>
    </lineage>
</organism>
<dbReference type="InterPro" id="IPR029044">
    <property type="entry name" value="Nucleotide-diphossugar_trans"/>
</dbReference>
<feature type="domain" description="Glycosyltransferase 2-like" evidence="6">
    <location>
        <begin position="4"/>
        <end position="115"/>
    </location>
</feature>
<reference evidence="7 8" key="1">
    <citation type="submission" date="2020-02" db="EMBL/GenBank/DDBJ databases">
        <title>Draft genome sequence of Limisphaera ngatamarikiensis NGM72.4T, a thermophilic Verrucomicrobia grouped in subdivision 3.</title>
        <authorList>
            <person name="Carere C.R."/>
            <person name="Steen J."/>
            <person name="Hugenholtz P."/>
            <person name="Stott M.B."/>
        </authorList>
    </citation>
    <scope>NUCLEOTIDE SEQUENCE [LARGE SCALE GENOMIC DNA]</scope>
    <source>
        <strain evidence="7 8">NGM72.4</strain>
    </source>
</reference>
<dbReference type="GO" id="GO:0005886">
    <property type="term" value="C:plasma membrane"/>
    <property type="evidence" value="ECO:0007669"/>
    <property type="project" value="UniProtKB-SubCell"/>
</dbReference>
<evidence type="ECO:0000313" key="8">
    <source>
        <dbReference type="Proteomes" id="UP000477311"/>
    </source>
</evidence>
<evidence type="ECO:0000256" key="5">
    <source>
        <dbReference type="ARBA" id="ARBA00023136"/>
    </source>
</evidence>